<evidence type="ECO:0000256" key="1">
    <source>
        <dbReference type="SAM" id="MobiDB-lite"/>
    </source>
</evidence>
<sequence length="351" mass="38450">MQNSDSQKSNSKKSPSMSPYLASLSEMQVRKKVLSPIAFHAASVASKLFGGTNCTLQEVLSYVEDETSNKNKNQGGKLQETQGKGGGQGVVIKQGIPFEKPPKPKTVTLNQVPSGTKNSNSIHMNNLKSKSSTSSATDHLNSAFTSLRQAEKSFSFAEIRSNNKPPNFIKNIARTPRPSSSRASLGSEMKLPTGRKGSDQSKKSSEEPEPIPVTKLKSILKLSSSSNLGISKVRPKTVNKLKTTTLNKCDLHNKNIGDNMGISKDGMCNKKVTFLEKVEIHPVPYESRGSTEWQYNLLQQRENVLRNIFSGPRLGSLNDSFLFSNSSWGGPLDNWGFGITPNRIRRPPKPS</sequence>
<comment type="caution">
    <text evidence="2">The sequence shown here is derived from an EMBL/GenBank/DDBJ whole genome shotgun (WGS) entry which is preliminary data.</text>
</comment>
<protein>
    <submittedName>
        <fullName evidence="2">Uncharacterized protein</fullName>
    </submittedName>
</protein>
<evidence type="ECO:0000313" key="3">
    <source>
        <dbReference type="Proteomes" id="UP000198287"/>
    </source>
</evidence>
<dbReference type="Proteomes" id="UP000198287">
    <property type="component" value="Unassembled WGS sequence"/>
</dbReference>
<accession>A0A226ELW5</accession>
<reference evidence="2 3" key="1">
    <citation type="submission" date="2015-12" db="EMBL/GenBank/DDBJ databases">
        <title>The genome of Folsomia candida.</title>
        <authorList>
            <person name="Faddeeva A."/>
            <person name="Derks M.F."/>
            <person name="Anvar Y."/>
            <person name="Smit S."/>
            <person name="Van Straalen N."/>
            <person name="Roelofs D."/>
        </authorList>
    </citation>
    <scope>NUCLEOTIDE SEQUENCE [LARGE SCALE GENOMIC DNA]</scope>
    <source>
        <strain evidence="2 3">VU population</strain>
        <tissue evidence="2">Whole body</tissue>
    </source>
</reference>
<keyword evidence="3" id="KW-1185">Reference proteome</keyword>
<feature type="compositionally biased region" description="Basic and acidic residues" evidence="1">
    <location>
        <begin position="196"/>
        <end position="206"/>
    </location>
</feature>
<dbReference type="EMBL" id="LNIX01000003">
    <property type="protein sequence ID" value="OXA57731.1"/>
    <property type="molecule type" value="Genomic_DNA"/>
</dbReference>
<dbReference type="AlphaFoldDB" id="A0A226ELW5"/>
<name>A0A226ELW5_FOLCA</name>
<gene>
    <name evidence="2" type="ORF">Fcan01_08230</name>
</gene>
<feature type="region of interest" description="Disordered" evidence="1">
    <location>
        <begin position="157"/>
        <end position="216"/>
    </location>
</feature>
<feature type="compositionally biased region" description="Low complexity" evidence="1">
    <location>
        <begin position="173"/>
        <end position="184"/>
    </location>
</feature>
<organism evidence="2 3">
    <name type="scientific">Folsomia candida</name>
    <name type="common">Springtail</name>
    <dbReference type="NCBI Taxonomy" id="158441"/>
    <lineage>
        <taxon>Eukaryota</taxon>
        <taxon>Metazoa</taxon>
        <taxon>Ecdysozoa</taxon>
        <taxon>Arthropoda</taxon>
        <taxon>Hexapoda</taxon>
        <taxon>Collembola</taxon>
        <taxon>Entomobryomorpha</taxon>
        <taxon>Isotomoidea</taxon>
        <taxon>Isotomidae</taxon>
        <taxon>Proisotominae</taxon>
        <taxon>Folsomia</taxon>
    </lineage>
</organism>
<feature type="compositionally biased region" description="Polar residues" evidence="1">
    <location>
        <begin position="107"/>
        <end position="137"/>
    </location>
</feature>
<evidence type="ECO:0000313" key="2">
    <source>
        <dbReference type="EMBL" id="OXA57731.1"/>
    </source>
</evidence>
<proteinExistence type="predicted"/>
<feature type="region of interest" description="Disordered" evidence="1">
    <location>
        <begin position="66"/>
        <end position="137"/>
    </location>
</feature>